<dbReference type="EMBL" id="ADLJ01000044">
    <property type="protein sequence ID" value="EHE96300.1"/>
    <property type="molecule type" value="Genomic_DNA"/>
</dbReference>
<protein>
    <submittedName>
        <fullName evidence="1">Uncharacterized protein</fullName>
    </submittedName>
</protein>
<name>G5HQH4_9FIRM</name>
<gene>
    <name evidence="1" type="ORF">HMPREF9469_04836</name>
</gene>
<organism evidence="1 2">
    <name type="scientific">[Clostridium] citroniae WAL-17108</name>
    <dbReference type="NCBI Taxonomy" id="742733"/>
    <lineage>
        <taxon>Bacteria</taxon>
        <taxon>Bacillati</taxon>
        <taxon>Bacillota</taxon>
        <taxon>Clostridia</taxon>
        <taxon>Lachnospirales</taxon>
        <taxon>Lachnospiraceae</taxon>
        <taxon>Enterocloster</taxon>
    </lineage>
</organism>
<sequence>MRRVLYLDFDQKDYPYMKDARDFTKMIRDKIPKLFIHAYISSGHGFHYYISVKSNCDIKNITEINKSLANILGADLKAVKPTQISRPPCTFNHKIEGGTYDYDRKNIDKWSYVKVINNSYGVGKQFKQYDLPYISKLIHYYNQEQENIKILERTNWKYETLNEYPCYLCVRKMLNEGADKGQRNFWHGRIVKMLRMEGYQPSRIYSVCQEYNLKCIPPKSPKVIEEDTANYLKEDYHLLGCYESFKIDDPHRKFVESQCDKVYCGTYHNGAKISIIEGKTAKINKKILTRKNFRETKGHEFLILTILEVYKNSYGRRGFRIKNLQELLYSSIQKKSCIGEKRLIELIDGMMEKGYIEVKPDKSKPDDFRENRLKLSRRLNEFQQGHIEFYFSIANALIDGKISQIDYIVYIALVNNLQSGKKVTYEALAETIGLDKLTPNEIGKHIRKLSKERCLIIQKQYTDKGYEWNKYKFISPHDLEDERTVDYEVEIKVIV</sequence>
<proteinExistence type="predicted"/>
<reference evidence="1 2" key="1">
    <citation type="submission" date="2011-08" db="EMBL/GenBank/DDBJ databases">
        <title>The Genome Sequence of Clostridium citroniae WAL-17108.</title>
        <authorList>
            <consortium name="The Broad Institute Genome Sequencing Platform"/>
            <person name="Earl A."/>
            <person name="Ward D."/>
            <person name="Feldgarden M."/>
            <person name="Gevers D."/>
            <person name="Finegold S.M."/>
            <person name="Summanen P.H."/>
            <person name="Molitoris D.R."/>
            <person name="Vaisanen M.L."/>
            <person name="Daigneault M."/>
            <person name="Allen-Vercoe E."/>
            <person name="Young S.K."/>
            <person name="Zeng Q."/>
            <person name="Gargeya S."/>
            <person name="Fitzgerald M."/>
            <person name="Haas B."/>
            <person name="Abouelleil A."/>
            <person name="Alvarado L."/>
            <person name="Arachchi H.M."/>
            <person name="Berlin A."/>
            <person name="Brown A."/>
            <person name="Chapman S.B."/>
            <person name="Chen Z."/>
            <person name="Dunbar C."/>
            <person name="Freedman E."/>
            <person name="Gearin G."/>
            <person name="Gellesch M."/>
            <person name="Goldberg J."/>
            <person name="Griggs A."/>
            <person name="Gujja S."/>
            <person name="Heiman D."/>
            <person name="Howarth C."/>
            <person name="Larson L."/>
            <person name="Lui A."/>
            <person name="MacDonald P.J.P."/>
            <person name="Montmayeur A."/>
            <person name="Murphy C."/>
            <person name="Neiman D."/>
            <person name="Pearson M."/>
            <person name="Priest M."/>
            <person name="Roberts A."/>
            <person name="Saif S."/>
            <person name="Shea T."/>
            <person name="Shenoy N."/>
            <person name="Sisk P."/>
            <person name="Stolte C."/>
            <person name="Sykes S."/>
            <person name="Wortman J."/>
            <person name="Nusbaum C."/>
            <person name="Birren B."/>
        </authorList>
    </citation>
    <scope>NUCLEOTIDE SEQUENCE [LARGE SCALE GENOMIC DNA]</scope>
    <source>
        <strain evidence="1 2">WAL-17108</strain>
    </source>
</reference>
<evidence type="ECO:0000313" key="2">
    <source>
        <dbReference type="Proteomes" id="UP000003763"/>
    </source>
</evidence>
<dbReference type="PATRIC" id="fig|742733.3.peg.4988"/>
<evidence type="ECO:0000313" key="1">
    <source>
        <dbReference type="EMBL" id="EHE96300.1"/>
    </source>
</evidence>
<comment type="caution">
    <text evidence="1">The sequence shown here is derived from an EMBL/GenBank/DDBJ whole genome shotgun (WGS) entry which is preliminary data.</text>
</comment>
<dbReference type="Proteomes" id="UP000003763">
    <property type="component" value="Unassembled WGS sequence"/>
</dbReference>
<dbReference type="HOGENOM" id="CLU_521476_0_0_9"/>
<dbReference type="AlphaFoldDB" id="G5HQH4"/>
<accession>G5HQH4</accession>
<dbReference type="CDD" id="cd00525">
    <property type="entry name" value="AE_Prim_S_like"/>
    <property type="match status" value="1"/>
</dbReference>